<proteinExistence type="predicted"/>
<dbReference type="EMBL" id="QSFT01000023">
    <property type="protein sequence ID" value="RHA74480.1"/>
    <property type="molecule type" value="Genomic_DNA"/>
</dbReference>
<comment type="caution">
    <text evidence="1">The sequence shown here is derived from an EMBL/GenBank/DDBJ whole genome shotgun (WGS) entry which is preliminary data.</text>
</comment>
<dbReference type="AlphaFoldDB" id="A0A413SY24"/>
<evidence type="ECO:0000313" key="1">
    <source>
        <dbReference type="EMBL" id="RHA74480.1"/>
    </source>
</evidence>
<evidence type="ECO:0000313" key="2">
    <source>
        <dbReference type="Proteomes" id="UP000283855"/>
    </source>
</evidence>
<protein>
    <submittedName>
        <fullName evidence="1">DUF1788 domain-containing protein</fullName>
    </submittedName>
</protein>
<organism evidence="1 2">
    <name type="scientific">Phocaeicola coprophilus</name>
    <dbReference type="NCBI Taxonomy" id="387090"/>
    <lineage>
        <taxon>Bacteria</taxon>
        <taxon>Pseudomonadati</taxon>
        <taxon>Bacteroidota</taxon>
        <taxon>Bacteroidia</taxon>
        <taxon>Bacteroidales</taxon>
        <taxon>Bacteroidaceae</taxon>
        <taxon>Phocaeicola</taxon>
    </lineage>
</organism>
<reference evidence="1 2" key="1">
    <citation type="submission" date="2018-08" db="EMBL/GenBank/DDBJ databases">
        <title>A genome reference for cultivated species of the human gut microbiota.</title>
        <authorList>
            <person name="Zou Y."/>
            <person name="Xue W."/>
            <person name="Luo G."/>
        </authorList>
    </citation>
    <scope>NUCLEOTIDE SEQUENCE [LARGE SCALE GENOMIC DNA]</scope>
    <source>
        <strain evidence="1 2">AM42-38</strain>
    </source>
</reference>
<sequence length="186" mass="21845">MQLYEQKFEEALAYLSRPDILNPTGDRPICYVNYDVEDAMEVYRMIPLHLIPKAKFHGFADVKVLSIGKMLQDYIHNHEYYDEVWVDEENEFDLYESIRQEIQDNSVIARAILAVQQEMMTTAHPLLILKDLELLHPYDKIGRIEQLIYNKIDLPILILYPGNAQGIARTFLNIYPMDGSYRSKNF</sequence>
<dbReference type="GeneID" id="78404680"/>
<name>A0A413SY24_9BACT</name>
<gene>
    <name evidence="1" type="ORF">DW921_10530</name>
</gene>
<dbReference type="RefSeq" id="WP_008139699.1">
    <property type="nucleotide sequence ID" value="NZ_CABJGD010000023.1"/>
</dbReference>
<accession>A0A413SY24</accession>
<dbReference type="Proteomes" id="UP000283855">
    <property type="component" value="Unassembled WGS sequence"/>
</dbReference>